<organism evidence="3">
    <name type="scientific">marine metagenome</name>
    <dbReference type="NCBI Taxonomy" id="408172"/>
    <lineage>
        <taxon>unclassified sequences</taxon>
        <taxon>metagenomes</taxon>
        <taxon>ecological metagenomes</taxon>
    </lineage>
</organism>
<protein>
    <recommendedName>
        <fullName evidence="2">tRNA-guanine(15) transglycosylase-like domain-containing protein</fullName>
    </recommendedName>
</protein>
<dbReference type="InterPro" id="IPR002616">
    <property type="entry name" value="tRNA_ribo_trans-like"/>
</dbReference>
<name>A0A381XI61_9ZZZZ</name>
<proteinExistence type="predicted"/>
<dbReference type="SUPFAM" id="SSF51713">
    <property type="entry name" value="tRNA-guanine transglycosylase"/>
    <property type="match status" value="1"/>
</dbReference>
<dbReference type="GO" id="GO:0008616">
    <property type="term" value="P:tRNA queuosine(34) biosynthetic process"/>
    <property type="evidence" value="ECO:0007669"/>
    <property type="project" value="TreeGrafter"/>
</dbReference>
<feature type="domain" description="tRNA-guanine(15) transglycosylase-like" evidence="2">
    <location>
        <begin position="15"/>
        <end position="192"/>
    </location>
</feature>
<gene>
    <name evidence="3" type="ORF">METZ01_LOCUS117272</name>
</gene>
<reference evidence="3" key="1">
    <citation type="submission" date="2018-05" db="EMBL/GenBank/DDBJ databases">
        <authorList>
            <person name="Lanie J.A."/>
            <person name="Ng W.-L."/>
            <person name="Kazmierczak K.M."/>
            <person name="Andrzejewski T.M."/>
            <person name="Davidsen T.M."/>
            <person name="Wayne K.J."/>
            <person name="Tettelin H."/>
            <person name="Glass J.I."/>
            <person name="Rusch D."/>
            <person name="Podicherti R."/>
            <person name="Tsui H.-C.T."/>
            <person name="Winkler M.E."/>
        </authorList>
    </citation>
    <scope>NUCLEOTIDE SEQUENCE</scope>
</reference>
<keyword evidence="1" id="KW-0819">tRNA processing</keyword>
<dbReference type="Gene3D" id="3.20.20.105">
    <property type="entry name" value="Queuine tRNA-ribosyltransferase-like"/>
    <property type="match status" value="1"/>
</dbReference>
<evidence type="ECO:0000256" key="1">
    <source>
        <dbReference type="ARBA" id="ARBA00022694"/>
    </source>
</evidence>
<feature type="non-terminal residue" evidence="3">
    <location>
        <position position="193"/>
    </location>
</feature>
<evidence type="ECO:0000313" key="3">
    <source>
        <dbReference type="EMBL" id="SVA64418.1"/>
    </source>
</evidence>
<accession>A0A381XI61</accession>
<dbReference type="PANTHER" id="PTHR46499">
    <property type="entry name" value="QUEUINE TRNA-RIBOSYLTRANSFERASE"/>
    <property type="match status" value="1"/>
</dbReference>
<dbReference type="GO" id="GO:0005829">
    <property type="term" value="C:cytosol"/>
    <property type="evidence" value="ECO:0007669"/>
    <property type="project" value="TreeGrafter"/>
</dbReference>
<dbReference type="InterPro" id="IPR050076">
    <property type="entry name" value="ArchSynthase1/Queuine_TRR"/>
</dbReference>
<sequence>MARHGFFRINSHSGAARSGLISTAHGKIETPVFMPVATQGSVKALDPQDLKELGARVVLGNAYHLYLRPGDELIHGLGGLHKFMGWDRPILTDSGGFQGFSLKHLRNLHKNGITFRSHIDGSTHTLSPESIMQIQANLGSDIAMPLDVCLPSDATHSSVSDGIVTTFDWVQRCKNACQASNQFLFGIVQGGIF</sequence>
<dbReference type="EMBL" id="UINC01015267">
    <property type="protein sequence ID" value="SVA64418.1"/>
    <property type="molecule type" value="Genomic_DNA"/>
</dbReference>
<evidence type="ECO:0000259" key="2">
    <source>
        <dbReference type="Pfam" id="PF01702"/>
    </source>
</evidence>
<dbReference type="AlphaFoldDB" id="A0A381XI61"/>
<dbReference type="Pfam" id="PF01702">
    <property type="entry name" value="TGT"/>
    <property type="match status" value="1"/>
</dbReference>
<dbReference type="InterPro" id="IPR036511">
    <property type="entry name" value="TGT-like_sf"/>
</dbReference>
<dbReference type="NCBIfam" id="TIGR00449">
    <property type="entry name" value="tgt_general"/>
    <property type="match status" value="1"/>
</dbReference>
<dbReference type="PANTHER" id="PTHR46499:SF1">
    <property type="entry name" value="QUEUINE TRNA-RIBOSYLTRANSFERASE"/>
    <property type="match status" value="1"/>
</dbReference>